<comment type="caution">
    <text evidence="1">The sequence shown here is derived from an EMBL/GenBank/DDBJ whole genome shotgun (WGS) entry which is preliminary data.</text>
</comment>
<name>A0ABS4HIF2_9BACI</name>
<proteinExistence type="predicted"/>
<dbReference type="Proteomes" id="UP001519328">
    <property type="component" value="Unassembled WGS sequence"/>
</dbReference>
<sequence length="305" mass="35659">MEIIIKSNFRIIGMLHVRETVDFKMPYNEFMEIQVHEDRTVSCFYKVNISDELFYNLKSDSGFSGLSTDLKEELIDYLERMENDTYKVIDLVRYSLNENIFSEHTINLQKLEWKELSGEWDNIGDIRKIISNGHSYTPLALTKETAKIIQHNLDGEIEPFVGLRHLHKAKQEENPRFMWIEATIAAELAIKEFLIKLKPDLESILLELPSPPLTKLYGVILESYSGERYPDLKVLSKGIEIRNRLVHRPLNEEIDYKKAIKYVEDIESAIFYLLKKLYPNDLLIDRIVNPPLKIETSVSYISESE</sequence>
<evidence type="ECO:0008006" key="3">
    <source>
        <dbReference type="Google" id="ProtNLM"/>
    </source>
</evidence>
<dbReference type="RefSeq" id="WP_209482159.1">
    <property type="nucleotide sequence ID" value="NZ_JAGGKK010000027.1"/>
</dbReference>
<keyword evidence="2" id="KW-1185">Reference proteome</keyword>
<accession>A0ABS4HIF2</accession>
<evidence type="ECO:0000313" key="1">
    <source>
        <dbReference type="EMBL" id="MBP1950697.1"/>
    </source>
</evidence>
<dbReference type="EMBL" id="JAGGKK010000027">
    <property type="protein sequence ID" value="MBP1950697.1"/>
    <property type="molecule type" value="Genomic_DNA"/>
</dbReference>
<protein>
    <recommendedName>
        <fullName evidence="3">Apea-like HEPN domain-containing protein</fullName>
    </recommendedName>
</protein>
<organism evidence="1 2">
    <name type="scientific">Virgibacillus litoralis</name>
    <dbReference type="NCBI Taxonomy" id="578221"/>
    <lineage>
        <taxon>Bacteria</taxon>
        <taxon>Bacillati</taxon>
        <taxon>Bacillota</taxon>
        <taxon>Bacilli</taxon>
        <taxon>Bacillales</taxon>
        <taxon>Bacillaceae</taxon>
        <taxon>Virgibacillus</taxon>
    </lineage>
</organism>
<gene>
    <name evidence="1" type="ORF">J2Z82_003669</name>
</gene>
<evidence type="ECO:0000313" key="2">
    <source>
        <dbReference type="Proteomes" id="UP001519328"/>
    </source>
</evidence>
<reference evidence="1 2" key="1">
    <citation type="submission" date="2021-03" db="EMBL/GenBank/DDBJ databases">
        <title>Genomic Encyclopedia of Type Strains, Phase IV (KMG-IV): sequencing the most valuable type-strain genomes for metagenomic binning, comparative biology and taxonomic classification.</title>
        <authorList>
            <person name="Goeker M."/>
        </authorList>
    </citation>
    <scope>NUCLEOTIDE SEQUENCE [LARGE SCALE GENOMIC DNA]</scope>
    <source>
        <strain evidence="1 2">DSM 21085</strain>
    </source>
</reference>